<keyword evidence="1" id="KW-0378">Hydrolase</keyword>
<comment type="caution">
    <text evidence="1">The sequence shown here is derived from an EMBL/GenBank/DDBJ whole genome shotgun (WGS) entry which is preliminary data.</text>
</comment>
<accession>A0AC61QPG4</accession>
<keyword evidence="1" id="KW-0547">Nucleotide-binding</keyword>
<gene>
    <name evidence="1" type="ORF">E5358_09930</name>
</gene>
<organism evidence="1 2">
    <name type="scientific">Palleniella muris</name>
    <dbReference type="NCBI Taxonomy" id="3038145"/>
    <lineage>
        <taxon>Bacteria</taxon>
        <taxon>Pseudomonadati</taxon>
        <taxon>Bacteroidota</taxon>
        <taxon>Bacteroidia</taxon>
        <taxon>Bacteroidales</taxon>
        <taxon>Prevotellaceae</taxon>
        <taxon>Palleniella</taxon>
    </lineage>
</organism>
<evidence type="ECO:0000313" key="2">
    <source>
        <dbReference type="Proteomes" id="UP000308886"/>
    </source>
</evidence>
<name>A0AC61QPG4_9BACT</name>
<keyword evidence="2" id="KW-1185">Reference proteome</keyword>
<sequence length="395" mass="44617">MVINIPSGSNKPYKTKKGGLIYVKQGADKRQINDNREILRMFYESGQYYPDKMGVPNTSVKNLSESLIDKFFLKQFGKTKEDFDVPIAALYENLCLLDEKGQATLAGLLFFGIMPTWKCPQFKIKAVCFVGNDKSGTEYRDSVDIEGTIPEMYEQAIRFCEGNLRHLQEGQSFNSTGRLEVSRIALEELIQNALVHRETLGDDVVKLFIFDNRIEIESPGCLPADLTIERIMLGNATKRNPQLSQFCGKTMPYRGLGTGITRAIKSGSRVELNNDIERDKFVAIIWRDKNNAQLSPDNAQLSPDNVKRILESTCKLLEGYNTLSDGKIQTLQDMTLLIASRPAITSKELVEWTKASCRTVTEYTNILQQMELIKREGSKKTGGWVLCDKLKEKLV</sequence>
<evidence type="ECO:0000313" key="1">
    <source>
        <dbReference type="EMBL" id="TGX81604.1"/>
    </source>
</evidence>
<protein>
    <submittedName>
        <fullName evidence="1">ATP-dependent DNA helicase RecG</fullName>
    </submittedName>
</protein>
<reference evidence="1" key="1">
    <citation type="submission" date="2019-04" db="EMBL/GenBank/DDBJ databases">
        <title>Microbes associate with the intestines of laboratory mice.</title>
        <authorList>
            <person name="Navarre W."/>
            <person name="Wong E."/>
            <person name="Huang K."/>
            <person name="Tropini C."/>
            <person name="Ng K."/>
            <person name="Yu B."/>
        </authorList>
    </citation>
    <scope>NUCLEOTIDE SEQUENCE</scope>
    <source>
        <strain evidence="1">NM73_A23</strain>
    </source>
</reference>
<keyword evidence="1" id="KW-0347">Helicase</keyword>
<dbReference type="Proteomes" id="UP000308886">
    <property type="component" value="Unassembled WGS sequence"/>
</dbReference>
<proteinExistence type="predicted"/>
<keyword evidence="1" id="KW-0067">ATP-binding</keyword>
<dbReference type="EMBL" id="SRZC01000015">
    <property type="protein sequence ID" value="TGX81604.1"/>
    <property type="molecule type" value="Genomic_DNA"/>
</dbReference>